<dbReference type="SMART" id="SM00385">
    <property type="entry name" value="CYCLIN"/>
    <property type="match status" value="1"/>
</dbReference>
<sequence>MSHPQEQCTTSQPAGPPTAVFPSNWVPTNDNGKPATALERVTLRLFKRKTCDHDATTGSLSHTSSVSVPTTALPDSPLGPRRHHLRHLSGTIESWVTQRIGVDASRQRVPSTWAQHLGIGAPGSMARRSTSRQCSWTARHHGSASVKTDRRRPGGRPSALTLFKGGNPWSTDAALSECPSPKRLCTPDQETFTRPCILSGSTVVDSGASSTSQLENSPSPITLQVLPSSPLASPATSCHSDVSTETLLSCESSSRVSSPSEAGSPAPSPRAALFDDLEGMCYENMVAHEPLYRASRQYLHNHRDLNAYMRPILVDWLLEVGADFHLHRATIHTAVNYLDRFLGSCQHVTRDILQCLATACLSIAMKLEEYSYPKLKELVDLAQGAFDLAQLKRAEHIVLKGLKWRLNPTTVPQWLTLYFYRATRTVPHLLQRRPATPPLPSAISDPTKRQSYQPTTSPLAQALPQFHDQWYTYAMDIADVVLHDPRCLDYSYATMAASCLYLAFQRMAPDAATQDIVSEGFEQWTGMPLDAVDNCVAFLTSSCMAVSALVLAPALGDAANDSGSTAQYSKARFGPNYHRYHKDDPHTYQSHHPYWLPVIQRVMRDSYRDQGDGAPLFG</sequence>
<evidence type="ECO:0000313" key="7">
    <source>
        <dbReference type="EMBL" id="KAJ1984378.1"/>
    </source>
</evidence>
<keyword evidence="2 4" id="KW-0195">Cyclin</keyword>
<name>A0A9W8BBC4_9FUNG</name>
<evidence type="ECO:0000313" key="8">
    <source>
        <dbReference type="Proteomes" id="UP001151582"/>
    </source>
</evidence>
<dbReference type="Pfam" id="PF00134">
    <property type="entry name" value="Cyclin_N"/>
    <property type="match status" value="1"/>
</dbReference>
<dbReference type="InterPro" id="IPR013763">
    <property type="entry name" value="Cyclin-like_dom"/>
</dbReference>
<dbReference type="GO" id="GO:0051301">
    <property type="term" value="P:cell division"/>
    <property type="evidence" value="ECO:0007669"/>
    <property type="project" value="UniProtKB-KW"/>
</dbReference>
<dbReference type="InterPro" id="IPR004367">
    <property type="entry name" value="Cyclin_C-dom"/>
</dbReference>
<evidence type="ECO:0000256" key="1">
    <source>
        <dbReference type="ARBA" id="ARBA00022618"/>
    </source>
</evidence>
<protein>
    <submittedName>
        <fullName evidence="7">G1/S-specific cyclin-E1</fullName>
    </submittedName>
</protein>
<keyword evidence="8" id="KW-1185">Reference proteome</keyword>
<dbReference type="AlphaFoldDB" id="A0A9W8BBC4"/>
<dbReference type="PROSITE" id="PS00292">
    <property type="entry name" value="CYCLINS"/>
    <property type="match status" value="1"/>
</dbReference>
<keyword evidence="1" id="KW-0132">Cell division</keyword>
<feature type="region of interest" description="Disordered" evidence="5">
    <location>
        <begin position="54"/>
        <end position="81"/>
    </location>
</feature>
<feature type="region of interest" description="Disordered" evidence="5">
    <location>
        <begin position="250"/>
        <end position="269"/>
    </location>
</feature>
<feature type="compositionally biased region" description="Polar residues" evidence="5">
    <location>
        <begin position="56"/>
        <end position="70"/>
    </location>
</feature>
<dbReference type="SUPFAM" id="SSF47954">
    <property type="entry name" value="Cyclin-like"/>
    <property type="match status" value="2"/>
</dbReference>
<dbReference type="EMBL" id="JANBQB010000021">
    <property type="protein sequence ID" value="KAJ1984378.1"/>
    <property type="molecule type" value="Genomic_DNA"/>
</dbReference>
<comment type="similarity">
    <text evidence="4">Belongs to the cyclin family.</text>
</comment>
<evidence type="ECO:0000256" key="5">
    <source>
        <dbReference type="SAM" id="MobiDB-lite"/>
    </source>
</evidence>
<dbReference type="FunFam" id="1.10.472.10:FF:000001">
    <property type="entry name" value="G2/mitotic-specific cyclin"/>
    <property type="match status" value="1"/>
</dbReference>
<evidence type="ECO:0000256" key="4">
    <source>
        <dbReference type="RuleBase" id="RU000383"/>
    </source>
</evidence>
<accession>A0A9W8BBC4</accession>
<keyword evidence="3" id="KW-0131">Cell cycle</keyword>
<dbReference type="InterPro" id="IPR048258">
    <property type="entry name" value="Cyclins_cyclin-box"/>
</dbReference>
<dbReference type="InterPro" id="IPR039361">
    <property type="entry name" value="Cyclin"/>
</dbReference>
<proteinExistence type="inferred from homology"/>
<feature type="region of interest" description="Disordered" evidence="5">
    <location>
        <begin position="1"/>
        <end position="33"/>
    </location>
</feature>
<dbReference type="PANTHER" id="PTHR10177">
    <property type="entry name" value="CYCLINS"/>
    <property type="match status" value="1"/>
</dbReference>
<reference evidence="7" key="1">
    <citation type="submission" date="2022-07" db="EMBL/GenBank/DDBJ databases">
        <title>Phylogenomic reconstructions and comparative analyses of Kickxellomycotina fungi.</title>
        <authorList>
            <person name="Reynolds N.K."/>
            <person name="Stajich J.E."/>
            <person name="Barry K."/>
            <person name="Grigoriev I.V."/>
            <person name="Crous P."/>
            <person name="Smith M.E."/>
        </authorList>
    </citation>
    <scope>NUCLEOTIDE SEQUENCE</scope>
    <source>
        <strain evidence="7">RSA 567</strain>
    </source>
</reference>
<feature type="region of interest" description="Disordered" evidence="5">
    <location>
        <begin position="435"/>
        <end position="454"/>
    </location>
</feature>
<organism evidence="7 8">
    <name type="scientific">Dimargaris verticillata</name>
    <dbReference type="NCBI Taxonomy" id="2761393"/>
    <lineage>
        <taxon>Eukaryota</taxon>
        <taxon>Fungi</taxon>
        <taxon>Fungi incertae sedis</taxon>
        <taxon>Zoopagomycota</taxon>
        <taxon>Kickxellomycotina</taxon>
        <taxon>Dimargaritomycetes</taxon>
        <taxon>Dimargaritales</taxon>
        <taxon>Dimargaritaceae</taxon>
        <taxon>Dimargaris</taxon>
    </lineage>
</organism>
<dbReference type="Proteomes" id="UP001151582">
    <property type="component" value="Unassembled WGS sequence"/>
</dbReference>
<evidence type="ECO:0000256" key="3">
    <source>
        <dbReference type="ARBA" id="ARBA00023306"/>
    </source>
</evidence>
<comment type="caution">
    <text evidence="7">The sequence shown here is derived from an EMBL/GenBank/DDBJ whole genome shotgun (WGS) entry which is preliminary data.</text>
</comment>
<evidence type="ECO:0000259" key="6">
    <source>
        <dbReference type="SMART" id="SM00385"/>
    </source>
</evidence>
<dbReference type="InterPro" id="IPR006671">
    <property type="entry name" value="Cyclin_N"/>
</dbReference>
<dbReference type="Gene3D" id="1.10.472.10">
    <property type="entry name" value="Cyclin-like"/>
    <property type="match status" value="2"/>
</dbReference>
<feature type="compositionally biased region" description="Polar residues" evidence="5">
    <location>
        <begin position="1"/>
        <end position="13"/>
    </location>
</feature>
<dbReference type="OrthoDB" id="5590282at2759"/>
<gene>
    <name evidence="7" type="primary">CCNE1</name>
    <name evidence="7" type="ORF">H4R34_000694</name>
</gene>
<feature type="domain" description="Cyclin-like" evidence="6">
    <location>
        <begin position="315"/>
        <end position="400"/>
    </location>
</feature>
<dbReference type="InterPro" id="IPR036915">
    <property type="entry name" value="Cyclin-like_sf"/>
</dbReference>
<dbReference type="Pfam" id="PF02984">
    <property type="entry name" value="Cyclin_C"/>
    <property type="match status" value="1"/>
</dbReference>
<evidence type="ECO:0000256" key="2">
    <source>
        <dbReference type="ARBA" id="ARBA00023127"/>
    </source>
</evidence>